<evidence type="ECO:0000256" key="1">
    <source>
        <dbReference type="SAM" id="MobiDB-lite"/>
    </source>
</evidence>
<sequence>MAAVVLALTGFSSGHKSSGRHKSSHRDSDSGGGCSSSRQNHDSYTPRTTSTHRSSALRDGTALVVSCATKAIPYATVEVTNPNSRQATFEVEFAFADAAGTALSSQTKRITVPARGTSNIQVKASQSLLAEIDHCQVEPEADLVN</sequence>
<dbReference type="Proteomes" id="UP001234216">
    <property type="component" value="Unassembled WGS sequence"/>
</dbReference>
<reference evidence="2" key="1">
    <citation type="submission" date="2023-07" db="EMBL/GenBank/DDBJ databases">
        <title>Comparative genomics of wheat-associated soil bacteria to identify genetic determinants of phenazine resistance.</title>
        <authorList>
            <person name="Mouncey N."/>
        </authorList>
    </citation>
    <scope>NUCLEOTIDE SEQUENCE</scope>
    <source>
        <strain evidence="2">V4I22</strain>
    </source>
</reference>
<feature type="region of interest" description="Disordered" evidence="1">
    <location>
        <begin position="13"/>
        <end position="58"/>
    </location>
</feature>
<gene>
    <name evidence="2" type="ORF">QFZ22_005801</name>
</gene>
<comment type="caution">
    <text evidence="2">The sequence shown here is derived from an EMBL/GenBank/DDBJ whole genome shotgun (WGS) entry which is preliminary data.</text>
</comment>
<organism evidence="2 3">
    <name type="scientific">Streptomyces canus</name>
    <dbReference type="NCBI Taxonomy" id="58343"/>
    <lineage>
        <taxon>Bacteria</taxon>
        <taxon>Bacillati</taxon>
        <taxon>Actinomycetota</taxon>
        <taxon>Actinomycetes</taxon>
        <taxon>Kitasatosporales</taxon>
        <taxon>Streptomycetaceae</taxon>
        <taxon>Streptomyces</taxon>
        <taxon>Streptomyces aurantiacus group</taxon>
    </lineage>
</organism>
<proteinExistence type="predicted"/>
<accession>A0AAW8FI49</accession>
<evidence type="ECO:0000313" key="3">
    <source>
        <dbReference type="Proteomes" id="UP001234216"/>
    </source>
</evidence>
<dbReference type="AlphaFoldDB" id="A0AAW8FI49"/>
<dbReference type="EMBL" id="JAUSZV010000005">
    <property type="protein sequence ID" value="MDQ0909816.1"/>
    <property type="molecule type" value="Genomic_DNA"/>
</dbReference>
<name>A0AAW8FI49_9ACTN</name>
<feature type="compositionally biased region" description="Polar residues" evidence="1">
    <location>
        <begin position="42"/>
        <end position="54"/>
    </location>
</feature>
<evidence type="ECO:0000313" key="2">
    <source>
        <dbReference type="EMBL" id="MDQ0909816.1"/>
    </source>
</evidence>
<protein>
    <submittedName>
        <fullName evidence="2">Uncharacterized protein</fullName>
    </submittedName>
</protein>
<dbReference type="RefSeq" id="WP_306979914.1">
    <property type="nucleotide sequence ID" value="NZ_JAUSZV010000005.1"/>
</dbReference>